<dbReference type="RefSeq" id="XP_045282952.1">
    <property type="nucleotide sequence ID" value="XM_045425267.1"/>
</dbReference>
<protein>
    <recommendedName>
        <fullName evidence="3">Phosphotransferase enzyme family protein</fullName>
    </recommendedName>
</protein>
<proteinExistence type="predicted"/>
<keyword evidence="2" id="KW-1185">Reference proteome</keyword>
<dbReference type="Proteomes" id="UP000002039">
    <property type="component" value="Unassembled WGS sequence"/>
</dbReference>
<reference evidence="2" key="2">
    <citation type="journal article" date="2015" name="PLoS Genet.">
        <title>The dynamic genome and transcriptome of the human fungal pathogen Blastomyces and close relative Emmonsia.</title>
        <authorList>
            <person name="Munoz J.F."/>
            <person name="Gauthier G.M."/>
            <person name="Desjardins C.A."/>
            <person name="Gallo J.E."/>
            <person name="Holder J."/>
            <person name="Sullivan T.D."/>
            <person name="Marty A.J."/>
            <person name="Carmen J.C."/>
            <person name="Chen Z."/>
            <person name="Ding L."/>
            <person name="Gujja S."/>
            <person name="Magrini V."/>
            <person name="Misas E."/>
            <person name="Mitreva M."/>
            <person name="Priest M."/>
            <person name="Saif S."/>
            <person name="Whiston E.A."/>
            <person name="Young S."/>
            <person name="Zeng Q."/>
            <person name="Goldman W.E."/>
            <person name="Mardis E.R."/>
            <person name="Taylor J.W."/>
            <person name="McEwen J.G."/>
            <person name="Clay O.K."/>
            <person name="Klein B.S."/>
            <person name="Cuomo C.A."/>
        </authorList>
    </citation>
    <scope>NUCLEOTIDE SEQUENCE [LARGE SCALE GENOMIC DNA]</scope>
    <source>
        <strain evidence="2">ER-3 / ATCC MYA-2586</strain>
    </source>
</reference>
<dbReference type="EMBL" id="EQ999987">
    <property type="protein sequence ID" value="OAT03226.1"/>
    <property type="molecule type" value="Genomic_DNA"/>
</dbReference>
<dbReference type="EMBL" id="EQ999987">
    <property type="protein sequence ID" value="OAT03224.1"/>
    <property type="molecule type" value="Genomic_DNA"/>
</dbReference>
<dbReference type="GeneID" id="69030888"/>
<evidence type="ECO:0000313" key="1">
    <source>
        <dbReference type="EMBL" id="OAT03224.1"/>
    </source>
</evidence>
<dbReference type="RefSeq" id="XP_045282953.1">
    <property type="nucleotide sequence ID" value="XM_045425268.1"/>
</dbReference>
<organism evidence="1 2">
    <name type="scientific">Ajellomyces dermatitidis (strain ER-3 / ATCC MYA-2586)</name>
    <name type="common">Blastomyces dermatitidis</name>
    <dbReference type="NCBI Taxonomy" id="559297"/>
    <lineage>
        <taxon>Eukaryota</taxon>
        <taxon>Fungi</taxon>
        <taxon>Dikarya</taxon>
        <taxon>Ascomycota</taxon>
        <taxon>Pezizomycotina</taxon>
        <taxon>Eurotiomycetes</taxon>
        <taxon>Eurotiomycetidae</taxon>
        <taxon>Onygenales</taxon>
        <taxon>Ajellomycetaceae</taxon>
        <taxon>Blastomyces</taxon>
    </lineage>
</organism>
<accession>A0ABX2W1G2</accession>
<reference evidence="1" key="1">
    <citation type="submission" date="2009-02" db="EMBL/GenBank/DDBJ databases">
        <title>The Genome Sequence of Blastomyces dermatitidis strain ER-3.</title>
        <authorList>
            <consortium name="The Broad Institute Genome Sequencing Platform"/>
            <consortium name="Broad Institute Microbial Sequencing Center."/>
            <person name="Champion M."/>
            <person name="Cuomo C."/>
            <person name="Ma L.-J."/>
            <person name="Henn M.R."/>
            <person name="Klein B."/>
            <person name="Goldman B."/>
            <person name="Young S."/>
            <person name="Kodira C.D."/>
            <person name="Zeng Q."/>
            <person name="Koehrsen M."/>
            <person name="Alvarado L."/>
            <person name="Berlin A.M."/>
            <person name="Heiman D.I."/>
            <person name="Hepburn T.A."/>
            <person name="Saif S."/>
            <person name="Shea T.D."/>
            <person name="Shenoy N."/>
            <person name="Sykes S."/>
            <person name="Galagan J."/>
            <person name="Nusbaum C."/>
            <person name="Birren B."/>
        </authorList>
    </citation>
    <scope>NUCLEOTIDE SEQUENCE</scope>
    <source>
        <strain evidence="1">ER-3</strain>
    </source>
</reference>
<dbReference type="EMBL" id="EQ999987">
    <property type="protein sequence ID" value="OAT03225.1"/>
    <property type="molecule type" value="Genomic_DNA"/>
</dbReference>
<sequence length="203" mass="23101">MMDSFEAQFRKAEIGDVDYTAIPEKKLKMPVYKDYPPIVAEKLWGLAQAVNEGKSIAVATGFEGARYQERDPVKLASFTPQEKEQYSAWCTGSVSLPEFDWTANIDDSQMPPSVARKMEEHVNAMNIMWHTNKAKTSHAHWLLNNWSYMLPLVTALARIEKAKKDLVDGSEYATAEEMAEIQTIEKAFSETHQALRREKKSLL</sequence>
<gene>
    <name evidence="1" type="ORF">BDCG_09474</name>
</gene>
<evidence type="ECO:0000313" key="2">
    <source>
        <dbReference type="Proteomes" id="UP000002039"/>
    </source>
</evidence>
<evidence type="ECO:0008006" key="3">
    <source>
        <dbReference type="Google" id="ProtNLM"/>
    </source>
</evidence>
<dbReference type="RefSeq" id="XP_045282951.1">
    <property type="nucleotide sequence ID" value="XM_045425266.1"/>
</dbReference>
<name>A0ABX2W1G2_AJEDR</name>